<dbReference type="PANTHER" id="PTHR23059">
    <property type="entry name" value="CYSTEINE AND HISTIDINE-RICH PROTEIN 1"/>
    <property type="match status" value="1"/>
</dbReference>
<dbReference type="Pfam" id="PF02176">
    <property type="entry name" value="zf-TRAF"/>
    <property type="match status" value="1"/>
</dbReference>
<feature type="domain" description="RING-type" evidence="10">
    <location>
        <begin position="55"/>
        <end position="95"/>
    </location>
</feature>
<keyword evidence="2" id="KW-0963">Cytoplasm</keyword>
<dbReference type="GO" id="GO:0005737">
    <property type="term" value="C:cytoplasm"/>
    <property type="evidence" value="ECO:0007669"/>
    <property type="project" value="UniProtKB-SubCell"/>
</dbReference>
<dbReference type="InterPro" id="IPR039338">
    <property type="entry name" value="ZFTRAF1"/>
</dbReference>
<keyword evidence="5 7" id="KW-0862">Zinc</keyword>
<sequence>MASTTDAPANHTRRRTRAESGDANQATSEDATGQPMIKAPKVTLPFKVDEDDLKCVVCLEFPVGKIVQCPNGHLLCDECHDRVIEAYQCVCPTCRAKLSRDRPSRNRFAESILATIIVPCTNAGCMERLAFGKVRAHASELCPFRIAHCKFAPLGCDWKDYNSKLKAHQRECTLRQKSAKSILKRVLERATCQKQEERRKRAEVVSQIKIAELLSSRCRDILIREVVIERDTICEVISSKPFKAFGATLSLELDMKPKKTAPSSGDAAAAPVASTSSSAVPVDSSTPTAPAATVTAESSAPTLSSPASSEQSVSLFLTQRSRRSQRMRMTAFLLKGPDSEIPNFTPVIVPVQFTRTKRTSDPFPLPLTAAEAKDMFEMGSLTVRIGLVDRRRGVSRSFSSEGSGRNAEEDGSFTSSSDDDDDGIISEDGDAMHYYSTSSDEDDDCIHTYMDDDDDHHHEELTLF</sequence>
<evidence type="ECO:0000256" key="7">
    <source>
        <dbReference type="PROSITE-ProRule" id="PRU00207"/>
    </source>
</evidence>
<evidence type="ECO:0000259" key="11">
    <source>
        <dbReference type="PROSITE" id="PS50145"/>
    </source>
</evidence>
<evidence type="ECO:0000256" key="2">
    <source>
        <dbReference type="ARBA" id="ARBA00022490"/>
    </source>
</evidence>
<evidence type="ECO:0000256" key="8">
    <source>
        <dbReference type="SAM" id="Coils"/>
    </source>
</evidence>
<evidence type="ECO:0000256" key="9">
    <source>
        <dbReference type="SAM" id="MobiDB-lite"/>
    </source>
</evidence>
<feature type="zinc finger region" description="TRAF-type" evidence="7">
    <location>
        <begin position="118"/>
        <end position="156"/>
    </location>
</feature>
<comment type="subcellular location">
    <subcellularLocation>
        <location evidence="1">Cytoplasm</location>
    </subcellularLocation>
</comment>
<dbReference type="PROSITE" id="PS50089">
    <property type="entry name" value="ZF_RING_2"/>
    <property type="match status" value="1"/>
</dbReference>
<dbReference type="PANTHER" id="PTHR23059:SF4">
    <property type="entry name" value="ZINC FINGER TRAF-TYPE-CONTAINING PROTEIN 1"/>
    <property type="match status" value="1"/>
</dbReference>
<accession>A0A0H5RMJ3</accession>
<feature type="domain" description="TRAF-type" evidence="11">
    <location>
        <begin position="118"/>
        <end position="156"/>
    </location>
</feature>
<evidence type="ECO:0000256" key="3">
    <source>
        <dbReference type="ARBA" id="ARBA00022723"/>
    </source>
</evidence>
<feature type="region of interest" description="Disordered" evidence="9">
    <location>
        <begin position="1"/>
        <end position="36"/>
    </location>
</feature>
<feature type="compositionally biased region" description="Polar residues" evidence="9">
    <location>
        <begin position="22"/>
        <end position="31"/>
    </location>
</feature>
<dbReference type="GO" id="GO:0008270">
    <property type="term" value="F:zinc ion binding"/>
    <property type="evidence" value="ECO:0007669"/>
    <property type="project" value="UniProtKB-KW"/>
</dbReference>
<dbReference type="SUPFAM" id="SSF49599">
    <property type="entry name" value="TRAF domain-like"/>
    <property type="match status" value="1"/>
</dbReference>
<keyword evidence="8" id="KW-0175">Coiled coil</keyword>
<evidence type="ECO:0000256" key="6">
    <source>
        <dbReference type="ARBA" id="ARBA00034319"/>
    </source>
</evidence>
<evidence type="ECO:0000313" key="12">
    <source>
        <dbReference type="EMBL" id="CRZ09939.1"/>
    </source>
</evidence>
<evidence type="ECO:0000256" key="4">
    <source>
        <dbReference type="ARBA" id="ARBA00022771"/>
    </source>
</evidence>
<dbReference type="InterPro" id="IPR001841">
    <property type="entry name" value="Znf_RING"/>
</dbReference>
<evidence type="ECO:0008006" key="13">
    <source>
        <dbReference type="Google" id="ProtNLM"/>
    </source>
</evidence>
<evidence type="ECO:0000256" key="1">
    <source>
        <dbReference type="ARBA" id="ARBA00004496"/>
    </source>
</evidence>
<evidence type="ECO:0000256" key="5">
    <source>
        <dbReference type="ARBA" id="ARBA00022833"/>
    </source>
</evidence>
<proteinExistence type="inferred from homology"/>
<dbReference type="Gene3D" id="3.30.40.10">
    <property type="entry name" value="Zinc/RING finger domain, C3HC4 (zinc finger)"/>
    <property type="match status" value="2"/>
</dbReference>
<reference evidence="12" key="1">
    <citation type="submission" date="2015-04" db="EMBL/GenBank/DDBJ databases">
        <title>The genome sequence of the plant pathogenic Rhizarian Plasmodiophora brassicae reveals insights in its biotrophic life cycle and the origin of chitin synthesis.</title>
        <authorList>
            <person name="Schwelm A."/>
            <person name="Fogelqvist J."/>
            <person name="Knaust A."/>
            <person name="Julke S."/>
            <person name="Lilja T."/>
            <person name="Dhandapani V."/>
            <person name="Bonilla-Rosso G."/>
            <person name="Karlsson M."/>
            <person name="Shevchenko A."/>
            <person name="Choi S.R."/>
            <person name="Kim H.G."/>
            <person name="Park J.Y."/>
            <person name="Lim Y.P."/>
            <person name="Ludwig-Muller J."/>
            <person name="Dixelius C."/>
        </authorList>
    </citation>
    <scope>NUCLEOTIDE SEQUENCE</scope>
    <source>
        <tissue evidence="12">Potato root galls</tissue>
    </source>
</reference>
<feature type="region of interest" description="Disordered" evidence="9">
    <location>
        <begin position="394"/>
        <end position="452"/>
    </location>
</feature>
<organism evidence="12">
    <name type="scientific">Spongospora subterranea</name>
    <dbReference type="NCBI Taxonomy" id="70186"/>
    <lineage>
        <taxon>Eukaryota</taxon>
        <taxon>Sar</taxon>
        <taxon>Rhizaria</taxon>
        <taxon>Endomyxa</taxon>
        <taxon>Phytomyxea</taxon>
        <taxon>Plasmodiophorida</taxon>
        <taxon>Plasmodiophoridae</taxon>
        <taxon>Spongospora</taxon>
    </lineage>
</organism>
<protein>
    <recommendedName>
        <fullName evidence="13">TRAF-type domain-containing protein</fullName>
    </recommendedName>
</protein>
<feature type="region of interest" description="Disordered" evidence="9">
    <location>
        <begin position="258"/>
        <end position="307"/>
    </location>
</feature>
<dbReference type="InterPro" id="IPR049548">
    <property type="entry name" value="Sina-like_RING"/>
</dbReference>
<feature type="coiled-coil region" evidence="8">
    <location>
        <begin position="180"/>
        <end position="207"/>
    </location>
</feature>
<dbReference type="EMBL" id="HACM01009497">
    <property type="protein sequence ID" value="CRZ09939.1"/>
    <property type="molecule type" value="Transcribed_RNA"/>
</dbReference>
<dbReference type="AlphaFoldDB" id="A0A0H5RMJ3"/>
<keyword evidence="4 7" id="KW-0863">Zinc-finger</keyword>
<dbReference type="PROSITE" id="PS50145">
    <property type="entry name" value="ZF_TRAF"/>
    <property type="match status" value="1"/>
</dbReference>
<name>A0A0H5RMJ3_9EUKA</name>
<dbReference type="InterPro" id="IPR001293">
    <property type="entry name" value="Znf_TRAF"/>
</dbReference>
<dbReference type="SUPFAM" id="SSF57850">
    <property type="entry name" value="RING/U-box"/>
    <property type="match status" value="1"/>
</dbReference>
<dbReference type="InterPro" id="IPR013083">
    <property type="entry name" value="Znf_RING/FYVE/PHD"/>
</dbReference>
<feature type="compositionally biased region" description="Low complexity" evidence="9">
    <location>
        <begin position="260"/>
        <end position="307"/>
    </location>
</feature>
<keyword evidence="3 7" id="KW-0479">Metal-binding</keyword>
<evidence type="ECO:0000259" key="10">
    <source>
        <dbReference type="PROSITE" id="PS50089"/>
    </source>
</evidence>
<dbReference type="GO" id="GO:0005634">
    <property type="term" value="C:nucleus"/>
    <property type="evidence" value="ECO:0007669"/>
    <property type="project" value="TreeGrafter"/>
</dbReference>
<comment type="similarity">
    <text evidence="6">Belongs to the ZFTRAF1 family.</text>
</comment>
<dbReference type="Pfam" id="PF21362">
    <property type="entry name" value="Sina_RING"/>
    <property type="match status" value="1"/>
</dbReference>
<feature type="compositionally biased region" description="Acidic residues" evidence="9">
    <location>
        <begin position="417"/>
        <end position="429"/>
    </location>
</feature>
<dbReference type="CDD" id="cd16571">
    <property type="entry name" value="RING-HC_SIAHs"/>
    <property type="match status" value="1"/>
</dbReference>